<protein>
    <submittedName>
        <fullName evidence="2">Uncharacterized protein</fullName>
    </submittedName>
</protein>
<feature type="transmembrane region" description="Helical" evidence="1">
    <location>
        <begin position="31"/>
        <end position="50"/>
    </location>
</feature>
<evidence type="ECO:0000256" key="1">
    <source>
        <dbReference type="SAM" id="Phobius"/>
    </source>
</evidence>
<keyword evidence="1" id="KW-0472">Membrane</keyword>
<feature type="transmembrane region" description="Helical" evidence="1">
    <location>
        <begin position="7"/>
        <end position="25"/>
    </location>
</feature>
<sequence length="55" mass="5501">MNKISKAIAAPAGGAATGTIGLPFMPEGTPGYLALYAITTLLPAVLTYLAPANKP</sequence>
<dbReference type="AlphaFoldDB" id="A0A7W6DI01"/>
<gene>
    <name evidence="2" type="ORF">GGQ64_005456</name>
</gene>
<organism evidence="2 3">
    <name type="scientific">Mycoplana azooxidifex</name>
    <dbReference type="NCBI Taxonomy" id="1636188"/>
    <lineage>
        <taxon>Bacteria</taxon>
        <taxon>Pseudomonadati</taxon>
        <taxon>Pseudomonadota</taxon>
        <taxon>Alphaproteobacteria</taxon>
        <taxon>Hyphomicrobiales</taxon>
        <taxon>Rhizobiaceae</taxon>
        <taxon>Mycoplana</taxon>
    </lineage>
</organism>
<evidence type="ECO:0000313" key="2">
    <source>
        <dbReference type="EMBL" id="MBB3980203.1"/>
    </source>
</evidence>
<evidence type="ECO:0000313" key="3">
    <source>
        <dbReference type="Proteomes" id="UP000574761"/>
    </source>
</evidence>
<dbReference type="Proteomes" id="UP000574761">
    <property type="component" value="Unassembled WGS sequence"/>
</dbReference>
<name>A0A7W6DI01_9HYPH</name>
<proteinExistence type="predicted"/>
<accession>A0A7W6DI01</accession>
<dbReference type="RefSeq" id="WP_183808353.1">
    <property type="nucleotide sequence ID" value="NZ_JACIEE010000017.1"/>
</dbReference>
<keyword evidence="1" id="KW-0812">Transmembrane</keyword>
<keyword evidence="3" id="KW-1185">Reference proteome</keyword>
<dbReference type="EMBL" id="JACIEE010000017">
    <property type="protein sequence ID" value="MBB3980203.1"/>
    <property type="molecule type" value="Genomic_DNA"/>
</dbReference>
<comment type="caution">
    <text evidence="2">The sequence shown here is derived from an EMBL/GenBank/DDBJ whole genome shotgun (WGS) entry which is preliminary data.</text>
</comment>
<reference evidence="2 3" key="1">
    <citation type="submission" date="2020-08" db="EMBL/GenBank/DDBJ databases">
        <title>Genomic Encyclopedia of Type Strains, Phase IV (KMG-IV): sequencing the most valuable type-strain genomes for metagenomic binning, comparative biology and taxonomic classification.</title>
        <authorList>
            <person name="Goeker M."/>
        </authorList>
    </citation>
    <scope>NUCLEOTIDE SEQUENCE [LARGE SCALE GENOMIC DNA]</scope>
    <source>
        <strain evidence="2 3">DSM 100211</strain>
    </source>
</reference>
<keyword evidence="1" id="KW-1133">Transmembrane helix</keyword>